<comment type="caution">
    <text evidence="6">Lacks conserved residue(s) required for the propagation of feature annotation.</text>
</comment>
<keyword evidence="3" id="KW-0645">Protease</keyword>
<dbReference type="Proteomes" id="UP000780801">
    <property type="component" value="Unassembled WGS sequence"/>
</dbReference>
<evidence type="ECO:0000256" key="6">
    <source>
        <dbReference type="PROSITE-ProRule" id="PRU00331"/>
    </source>
</evidence>
<feature type="region of interest" description="Disordered" evidence="7">
    <location>
        <begin position="440"/>
        <end position="463"/>
    </location>
</feature>
<dbReference type="GO" id="GO:0016579">
    <property type="term" value="P:protein deubiquitination"/>
    <property type="evidence" value="ECO:0007669"/>
    <property type="project" value="InterPro"/>
</dbReference>
<name>A0A9P6FXU8_9FUNG</name>
<dbReference type="AlphaFoldDB" id="A0A9P6FXU8"/>
<protein>
    <recommendedName>
        <fullName evidence="2">ubiquitinyl hydrolase 1</fullName>
        <ecNumber evidence="2">3.4.19.12</ecNumber>
    </recommendedName>
</protein>
<dbReference type="EC" id="3.4.19.12" evidence="2"/>
<dbReference type="OrthoDB" id="10063692at2759"/>
<feature type="domain" description="Josephin" evidence="8">
    <location>
        <begin position="265"/>
        <end position="451"/>
    </location>
</feature>
<keyword evidence="5" id="KW-0378">Hydrolase</keyword>
<evidence type="ECO:0000313" key="9">
    <source>
        <dbReference type="EMBL" id="KAF9583399.1"/>
    </source>
</evidence>
<dbReference type="PANTHER" id="PTHR13291">
    <property type="entry name" value="JOSEPHIN 1, 2"/>
    <property type="match status" value="1"/>
</dbReference>
<dbReference type="SMART" id="SM01246">
    <property type="entry name" value="Josephin"/>
    <property type="match status" value="1"/>
</dbReference>
<dbReference type="GO" id="GO:0006508">
    <property type="term" value="P:proteolysis"/>
    <property type="evidence" value="ECO:0007669"/>
    <property type="project" value="UniProtKB-KW"/>
</dbReference>
<evidence type="ECO:0000256" key="4">
    <source>
        <dbReference type="ARBA" id="ARBA00022786"/>
    </source>
</evidence>
<evidence type="ECO:0000256" key="5">
    <source>
        <dbReference type="ARBA" id="ARBA00022801"/>
    </source>
</evidence>
<dbReference type="PANTHER" id="PTHR13291:SF0">
    <property type="entry name" value="JOSEPHIN-LIKE PROTEIN"/>
    <property type="match status" value="1"/>
</dbReference>
<dbReference type="PROSITE" id="PS50957">
    <property type="entry name" value="JOSEPHIN"/>
    <property type="match status" value="1"/>
</dbReference>
<reference evidence="9" key="1">
    <citation type="journal article" date="2020" name="Fungal Divers.">
        <title>Resolving the Mortierellaceae phylogeny through synthesis of multi-gene phylogenetics and phylogenomics.</title>
        <authorList>
            <person name="Vandepol N."/>
            <person name="Liber J."/>
            <person name="Desiro A."/>
            <person name="Na H."/>
            <person name="Kennedy M."/>
            <person name="Barry K."/>
            <person name="Grigoriev I.V."/>
            <person name="Miller A.N."/>
            <person name="O'Donnell K."/>
            <person name="Stajich J.E."/>
            <person name="Bonito G."/>
        </authorList>
    </citation>
    <scope>NUCLEOTIDE SEQUENCE</scope>
    <source>
        <strain evidence="9">KOD1015</strain>
    </source>
</reference>
<dbReference type="Gene3D" id="3.90.70.40">
    <property type="match status" value="1"/>
</dbReference>
<dbReference type="InterPro" id="IPR040053">
    <property type="entry name" value="JOSD1/2"/>
</dbReference>
<dbReference type="GO" id="GO:0004843">
    <property type="term" value="F:cysteine-type deubiquitinase activity"/>
    <property type="evidence" value="ECO:0007669"/>
    <property type="project" value="UniProtKB-EC"/>
</dbReference>
<gene>
    <name evidence="9" type="primary">JOSD1</name>
    <name evidence="9" type="ORF">BGW38_009551</name>
</gene>
<sequence>MGNRTVDSSRFKFLDIAINEEPGRATQTYVFIIHGRENPYALSGPINYYTYELDSSLYYLNQGGVAIRTKTSKTYRFRRDFRGLFNAYEKEPLYEAASWASSIQYSASTFQWIKVFMPPKNIEQNQRLITTIPNALSSWGGAFSVAWGVFYFLFGSPRLNPFGLIATSCLGNQTKQRLTKMKKKWRKDSLATSRAPIVSDDEAKGIKESRVMNKDVRRLISGSAEDEMDVHMLAMVLKEYYLVMDPFEEGEDETDDGHAPWYKPWQQLKRNRQRQRADEDVEDDARLQGPVFTTADLDVIAEQLREVAQENLQRVMWKNPYKSPLGMGYYDLSVLEAALNQQNCTLGWFDARRDIAECLSQQDETMVGLIVHVPTSPRWMPFWRGQHWFGVLRLANGAYVDLDSRLSQPTPFAGFDDAMDFLKNILSHDGRLFLIHRTTTPSSQPETLPGQTGNTEAGLCGSN</sequence>
<evidence type="ECO:0000256" key="2">
    <source>
        <dbReference type="ARBA" id="ARBA00012759"/>
    </source>
</evidence>
<dbReference type="InterPro" id="IPR006155">
    <property type="entry name" value="Josephin"/>
</dbReference>
<evidence type="ECO:0000313" key="10">
    <source>
        <dbReference type="Proteomes" id="UP000780801"/>
    </source>
</evidence>
<evidence type="ECO:0000259" key="8">
    <source>
        <dbReference type="PROSITE" id="PS50957"/>
    </source>
</evidence>
<proteinExistence type="predicted"/>
<evidence type="ECO:0000256" key="1">
    <source>
        <dbReference type="ARBA" id="ARBA00000707"/>
    </source>
</evidence>
<comment type="caution">
    <text evidence="9">The sequence shown here is derived from an EMBL/GenBank/DDBJ whole genome shotgun (WGS) entry which is preliminary data.</text>
</comment>
<keyword evidence="4" id="KW-0833">Ubl conjugation pathway</keyword>
<dbReference type="Pfam" id="PF02099">
    <property type="entry name" value="Josephin"/>
    <property type="match status" value="1"/>
</dbReference>
<evidence type="ECO:0000256" key="3">
    <source>
        <dbReference type="ARBA" id="ARBA00022670"/>
    </source>
</evidence>
<keyword evidence="10" id="KW-1185">Reference proteome</keyword>
<comment type="catalytic activity">
    <reaction evidence="1">
        <text>Thiol-dependent hydrolysis of ester, thioester, amide, peptide and isopeptide bonds formed by the C-terminal Gly of ubiquitin (a 76-residue protein attached to proteins as an intracellular targeting signal).</text>
        <dbReference type="EC" id="3.4.19.12"/>
    </reaction>
</comment>
<dbReference type="EMBL" id="JAABOA010000709">
    <property type="protein sequence ID" value="KAF9583399.1"/>
    <property type="molecule type" value="Genomic_DNA"/>
</dbReference>
<accession>A0A9P6FXU8</accession>
<evidence type="ECO:0000256" key="7">
    <source>
        <dbReference type="SAM" id="MobiDB-lite"/>
    </source>
</evidence>
<organism evidence="9 10">
    <name type="scientific">Lunasporangiospora selenospora</name>
    <dbReference type="NCBI Taxonomy" id="979761"/>
    <lineage>
        <taxon>Eukaryota</taxon>
        <taxon>Fungi</taxon>
        <taxon>Fungi incertae sedis</taxon>
        <taxon>Mucoromycota</taxon>
        <taxon>Mortierellomycotina</taxon>
        <taxon>Mortierellomycetes</taxon>
        <taxon>Mortierellales</taxon>
        <taxon>Mortierellaceae</taxon>
        <taxon>Lunasporangiospora</taxon>
    </lineage>
</organism>